<dbReference type="Proteomes" id="UP000663570">
    <property type="component" value="Chromosome"/>
</dbReference>
<dbReference type="InterPro" id="IPR027470">
    <property type="entry name" value="Cation_efflux_CTD"/>
</dbReference>
<reference evidence="10 11" key="1">
    <citation type="submission" date="2021-02" db="EMBL/GenBank/DDBJ databases">
        <title>Niveibacterium changnyeongensis HC41.</title>
        <authorList>
            <person name="Kang M."/>
        </authorList>
    </citation>
    <scope>NUCLEOTIDE SEQUENCE [LARGE SCALE GENOMIC DNA]</scope>
    <source>
        <strain evidence="10 11">HC41</strain>
    </source>
</reference>
<evidence type="ECO:0000313" key="11">
    <source>
        <dbReference type="Proteomes" id="UP000663570"/>
    </source>
</evidence>
<dbReference type="InterPro" id="IPR027469">
    <property type="entry name" value="Cation_efflux_TMD_sf"/>
</dbReference>
<dbReference type="SUPFAM" id="SSF161111">
    <property type="entry name" value="Cation efflux protein transmembrane domain-like"/>
    <property type="match status" value="1"/>
</dbReference>
<keyword evidence="4 7" id="KW-0812">Transmembrane</keyword>
<evidence type="ECO:0000256" key="4">
    <source>
        <dbReference type="ARBA" id="ARBA00022692"/>
    </source>
</evidence>
<evidence type="ECO:0000259" key="9">
    <source>
        <dbReference type="Pfam" id="PF16916"/>
    </source>
</evidence>
<dbReference type="InterPro" id="IPR058533">
    <property type="entry name" value="Cation_efflux_TM"/>
</dbReference>
<evidence type="ECO:0000256" key="7">
    <source>
        <dbReference type="SAM" id="Phobius"/>
    </source>
</evidence>
<dbReference type="PANTHER" id="PTHR43840:SF15">
    <property type="entry name" value="MITOCHONDRIAL METAL TRANSPORTER 1-RELATED"/>
    <property type="match status" value="1"/>
</dbReference>
<organism evidence="10 11">
    <name type="scientific">Niveibacterium microcysteis</name>
    <dbReference type="NCBI Taxonomy" id="2811415"/>
    <lineage>
        <taxon>Bacteria</taxon>
        <taxon>Pseudomonadati</taxon>
        <taxon>Pseudomonadota</taxon>
        <taxon>Betaproteobacteria</taxon>
        <taxon>Rhodocyclales</taxon>
        <taxon>Rhodocyclaceae</taxon>
        <taxon>Niveibacterium</taxon>
    </lineage>
</organism>
<feature type="transmembrane region" description="Helical" evidence="7">
    <location>
        <begin position="88"/>
        <end position="110"/>
    </location>
</feature>
<keyword evidence="3" id="KW-0813">Transport</keyword>
<dbReference type="Gene3D" id="3.30.70.1350">
    <property type="entry name" value="Cation efflux protein, cytoplasmic domain"/>
    <property type="match status" value="1"/>
</dbReference>
<comment type="similarity">
    <text evidence="2">Belongs to the cation diffusion facilitator (CDF) transporter (TC 2.A.4) family.</text>
</comment>
<evidence type="ECO:0000256" key="2">
    <source>
        <dbReference type="ARBA" id="ARBA00008114"/>
    </source>
</evidence>
<evidence type="ECO:0000256" key="3">
    <source>
        <dbReference type="ARBA" id="ARBA00022448"/>
    </source>
</evidence>
<gene>
    <name evidence="10" type="ORF">JY500_12410</name>
</gene>
<dbReference type="InterPro" id="IPR002524">
    <property type="entry name" value="Cation_efflux"/>
</dbReference>
<dbReference type="SUPFAM" id="SSF160240">
    <property type="entry name" value="Cation efflux protein cytoplasmic domain-like"/>
    <property type="match status" value="1"/>
</dbReference>
<comment type="subcellular location">
    <subcellularLocation>
        <location evidence="1">Membrane</location>
        <topology evidence="1">Multi-pass membrane protein</topology>
    </subcellularLocation>
</comment>
<evidence type="ECO:0000313" key="10">
    <source>
        <dbReference type="EMBL" id="QSI75318.1"/>
    </source>
</evidence>
<feature type="domain" description="Cation efflux protein transmembrane" evidence="8">
    <location>
        <begin position="18"/>
        <end position="211"/>
    </location>
</feature>
<protein>
    <submittedName>
        <fullName evidence="10">Cation transporter</fullName>
    </submittedName>
</protein>
<accession>A0ABX7M2D4</accession>
<keyword evidence="5 7" id="KW-1133">Transmembrane helix</keyword>
<dbReference type="Pfam" id="PF16916">
    <property type="entry name" value="ZT_dimer"/>
    <property type="match status" value="1"/>
</dbReference>
<evidence type="ECO:0000259" key="8">
    <source>
        <dbReference type="Pfam" id="PF01545"/>
    </source>
</evidence>
<evidence type="ECO:0000256" key="6">
    <source>
        <dbReference type="ARBA" id="ARBA00023136"/>
    </source>
</evidence>
<evidence type="ECO:0000256" key="5">
    <source>
        <dbReference type="ARBA" id="ARBA00022989"/>
    </source>
</evidence>
<dbReference type="Pfam" id="PF01545">
    <property type="entry name" value="Cation_efflux"/>
    <property type="match status" value="1"/>
</dbReference>
<dbReference type="PANTHER" id="PTHR43840">
    <property type="entry name" value="MITOCHONDRIAL METAL TRANSPORTER 1-RELATED"/>
    <property type="match status" value="1"/>
</dbReference>
<dbReference type="NCBIfam" id="TIGR01297">
    <property type="entry name" value="CDF"/>
    <property type="match status" value="1"/>
</dbReference>
<evidence type="ECO:0000256" key="1">
    <source>
        <dbReference type="ARBA" id="ARBA00004141"/>
    </source>
</evidence>
<feature type="transmembrane region" description="Helical" evidence="7">
    <location>
        <begin position="162"/>
        <end position="183"/>
    </location>
</feature>
<sequence>MTDTPTTAVGRSAHHYAYLSIAAALATISLKAGAWWVTGSVGLLSDALESVVNLAGAGFALWMLLIANSPPDDKHPWGHSKAEYFSSGFEGTLIFVAAIAIAVTATPRLFHPEPLGSLDIGLALSVLSTLINFATAQTLFRAGRRLHSIALEADAKHLMTDVWTTVGVLVGVVLVPLTGWLWLDPVIALLVAAHILKEGAHLMRGAIGGLMDEAMDSQEQASAVAVLDGFVKLGVRWQNLRTRRAGKDRFLHLDLLVPPDWTVERAHQLADDVEAAIGAAIPGAQVTTHVEPMRAPFVH</sequence>
<keyword evidence="6 7" id="KW-0472">Membrane</keyword>
<proteinExistence type="inferred from homology"/>
<keyword evidence="11" id="KW-1185">Reference proteome</keyword>
<feature type="domain" description="Cation efflux protein cytoplasmic" evidence="9">
    <location>
        <begin position="237"/>
        <end position="292"/>
    </location>
</feature>
<dbReference type="EMBL" id="CP071060">
    <property type="protein sequence ID" value="QSI75318.1"/>
    <property type="molecule type" value="Genomic_DNA"/>
</dbReference>
<feature type="transmembrane region" description="Helical" evidence="7">
    <location>
        <begin position="16"/>
        <end position="38"/>
    </location>
</feature>
<dbReference type="RefSeq" id="WP_206252758.1">
    <property type="nucleotide sequence ID" value="NZ_CP071060.1"/>
</dbReference>
<feature type="transmembrane region" description="Helical" evidence="7">
    <location>
        <begin position="122"/>
        <end position="142"/>
    </location>
</feature>
<dbReference type="InterPro" id="IPR050291">
    <property type="entry name" value="CDF_Transporter"/>
</dbReference>
<name>A0ABX7M2D4_9RHOO</name>
<feature type="transmembrane region" description="Helical" evidence="7">
    <location>
        <begin position="50"/>
        <end position="67"/>
    </location>
</feature>
<dbReference type="InterPro" id="IPR036837">
    <property type="entry name" value="Cation_efflux_CTD_sf"/>
</dbReference>
<dbReference type="Gene3D" id="1.20.1510.10">
    <property type="entry name" value="Cation efflux protein transmembrane domain"/>
    <property type="match status" value="1"/>
</dbReference>